<reference evidence="2 3" key="1">
    <citation type="submission" date="2016-04" db="EMBL/GenBank/DDBJ databases">
        <title>Comparative Genomics and Epigenetics of Sporosarcina ureae.</title>
        <authorList>
            <person name="Oliver A.S."/>
            <person name="Cooper K.K."/>
        </authorList>
    </citation>
    <scope>NUCLEOTIDE SEQUENCE [LARGE SCALE GENOMIC DNA]</scope>
    <source>
        <strain evidence="2 3">S204</strain>
    </source>
</reference>
<accession>A0ABM6JY51</accession>
<dbReference type="PANTHER" id="PTHR34322">
    <property type="entry name" value="TRANSPOSASE, Y1_TNP DOMAIN-CONTAINING"/>
    <property type="match status" value="1"/>
</dbReference>
<dbReference type="SUPFAM" id="SSF143422">
    <property type="entry name" value="Transposase IS200-like"/>
    <property type="match status" value="1"/>
</dbReference>
<evidence type="ECO:0000259" key="1">
    <source>
        <dbReference type="SMART" id="SM01321"/>
    </source>
</evidence>
<gene>
    <name evidence="2" type="ORF">SporoS204_12760</name>
</gene>
<proteinExistence type="predicted"/>
<dbReference type="Gene3D" id="3.30.70.1290">
    <property type="entry name" value="Transposase IS200-like"/>
    <property type="match status" value="1"/>
</dbReference>
<name>A0ABM6JY51_SPOUR</name>
<dbReference type="PANTHER" id="PTHR34322:SF2">
    <property type="entry name" value="TRANSPOSASE IS200-LIKE DOMAIN-CONTAINING PROTEIN"/>
    <property type="match status" value="1"/>
</dbReference>
<dbReference type="InterPro" id="IPR036515">
    <property type="entry name" value="Transposase_17_sf"/>
</dbReference>
<dbReference type="EMBL" id="CP015108">
    <property type="protein sequence ID" value="ARF14946.1"/>
    <property type="molecule type" value="Genomic_DNA"/>
</dbReference>
<dbReference type="RefSeq" id="WP_051210435.1">
    <property type="nucleotide sequence ID" value="NZ_CP015108.1"/>
</dbReference>
<dbReference type="Pfam" id="PF01797">
    <property type="entry name" value="Y1_Tnp"/>
    <property type="match status" value="1"/>
</dbReference>
<evidence type="ECO:0000313" key="2">
    <source>
        <dbReference type="EMBL" id="ARF14946.1"/>
    </source>
</evidence>
<feature type="domain" description="Transposase IS200-like" evidence="1">
    <location>
        <begin position="9"/>
        <end position="122"/>
    </location>
</feature>
<dbReference type="InterPro" id="IPR002686">
    <property type="entry name" value="Transposase_17"/>
</dbReference>
<dbReference type="Proteomes" id="UP000192486">
    <property type="component" value="Chromosome"/>
</dbReference>
<keyword evidence="3" id="KW-1185">Reference proteome</keyword>
<evidence type="ECO:0000313" key="3">
    <source>
        <dbReference type="Proteomes" id="UP000192486"/>
    </source>
</evidence>
<dbReference type="SMART" id="SM01321">
    <property type="entry name" value="Y1_Tnp"/>
    <property type="match status" value="1"/>
</dbReference>
<organism evidence="2 3">
    <name type="scientific">Sporosarcina ureae</name>
    <dbReference type="NCBI Taxonomy" id="1571"/>
    <lineage>
        <taxon>Bacteria</taxon>
        <taxon>Bacillati</taxon>
        <taxon>Bacillota</taxon>
        <taxon>Bacilli</taxon>
        <taxon>Bacillales</taxon>
        <taxon>Caryophanaceae</taxon>
        <taxon>Sporosarcina</taxon>
    </lineage>
</organism>
<protein>
    <recommendedName>
        <fullName evidence="1">Transposase IS200-like domain-containing protein</fullName>
    </recommendedName>
</protein>
<sequence length="201" mass="23854">MARRKRNWRPGANYHVVMRGNNRQNIYSTDEDMLHLMRCMGHASIDYQFTVFAYCIMTNHYHILLQSEDNLSNIMRHINRKYSDYYSKRYGYVGQLYQGRYYCKEVKSPYAMLAVSRYIHRNPIATKTPMVKHLADYPFSTFPYYHSSASSPYPYLDTSKLPQFLPQPFEKTTEAYVNYCLMEIEDILNINKSADILEVLT</sequence>